<dbReference type="InterPro" id="IPR001245">
    <property type="entry name" value="Ser-Thr/Tyr_kinase_cat_dom"/>
</dbReference>
<keyword evidence="4 5" id="KW-0067">ATP-binding</keyword>
<evidence type="ECO:0000313" key="8">
    <source>
        <dbReference type="Proteomes" id="UP001165082"/>
    </source>
</evidence>
<proteinExistence type="predicted"/>
<dbReference type="InterPro" id="IPR020635">
    <property type="entry name" value="Tyr_kinase_cat_dom"/>
</dbReference>
<evidence type="ECO:0000259" key="6">
    <source>
        <dbReference type="PROSITE" id="PS50011"/>
    </source>
</evidence>
<dbReference type="PROSITE" id="PS00107">
    <property type="entry name" value="PROTEIN_KINASE_ATP"/>
    <property type="match status" value="1"/>
</dbReference>
<dbReference type="InterPro" id="IPR017441">
    <property type="entry name" value="Protein_kinase_ATP_BS"/>
</dbReference>
<feature type="binding site" evidence="5">
    <location>
        <position position="23"/>
    </location>
    <ligand>
        <name>ATP</name>
        <dbReference type="ChEBI" id="CHEBI:30616"/>
    </ligand>
</feature>
<gene>
    <name evidence="7" type="ORF">TrRE_jg11865</name>
</gene>
<comment type="caution">
    <text evidence="7">The sequence shown here is derived from an EMBL/GenBank/DDBJ whole genome shotgun (WGS) entry which is preliminary data.</text>
</comment>
<dbReference type="Pfam" id="PF07714">
    <property type="entry name" value="PK_Tyr_Ser-Thr"/>
    <property type="match status" value="1"/>
</dbReference>
<dbReference type="AlphaFoldDB" id="A0A9W7AGG3"/>
<dbReference type="SUPFAM" id="SSF56112">
    <property type="entry name" value="Protein kinase-like (PK-like)"/>
    <property type="match status" value="2"/>
</dbReference>
<dbReference type="SMART" id="SM00219">
    <property type="entry name" value="TyrKc"/>
    <property type="match status" value="1"/>
</dbReference>
<reference evidence="7" key="1">
    <citation type="submission" date="2022-07" db="EMBL/GenBank/DDBJ databases">
        <title>Genome analysis of Parmales, a sister group of diatoms, reveals the evolutionary specialization of diatoms from phago-mixotrophs to photoautotrophs.</title>
        <authorList>
            <person name="Ban H."/>
            <person name="Sato S."/>
            <person name="Yoshikawa S."/>
            <person name="Kazumasa Y."/>
            <person name="Nakamura Y."/>
            <person name="Ichinomiya M."/>
            <person name="Saitoh K."/>
            <person name="Sato N."/>
            <person name="Blanc-Mathieu R."/>
            <person name="Endo H."/>
            <person name="Kuwata A."/>
            <person name="Ogata H."/>
        </authorList>
    </citation>
    <scope>NUCLEOTIDE SEQUENCE</scope>
</reference>
<sequence>MIGGGGFGQVWEAKYRNTPVAVKVLTNTYQTDTIKEDLLDEFKAEVSILSTLRHPNICLFMGANFTPPNRCIGMNGIQVAMSVLTAGKTVVVPNWCRAGSPKICALIEACLMMDPRRRPTFAEILKVLDDDDL</sequence>
<dbReference type="GO" id="GO:0004674">
    <property type="term" value="F:protein serine/threonine kinase activity"/>
    <property type="evidence" value="ECO:0007669"/>
    <property type="project" value="TreeGrafter"/>
</dbReference>
<dbReference type="OrthoDB" id="339325at2759"/>
<name>A0A9W7AGG3_9STRA</name>
<keyword evidence="8" id="KW-1185">Reference proteome</keyword>
<keyword evidence="2 5" id="KW-0547">Nucleotide-binding</keyword>
<dbReference type="PANTHER" id="PTHR44329:SF288">
    <property type="entry name" value="MITOGEN-ACTIVATED PROTEIN KINASE KINASE KINASE 20"/>
    <property type="match status" value="1"/>
</dbReference>
<protein>
    <recommendedName>
        <fullName evidence="6">Protein kinase domain-containing protein</fullName>
    </recommendedName>
</protein>
<dbReference type="GO" id="GO:0005524">
    <property type="term" value="F:ATP binding"/>
    <property type="evidence" value="ECO:0007669"/>
    <property type="project" value="UniProtKB-UniRule"/>
</dbReference>
<dbReference type="PANTHER" id="PTHR44329">
    <property type="entry name" value="SERINE/THREONINE-PROTEIN KINASE TNNI3K-RELATED"/>
    <property type="match status" value="1"/>
</dbReference>
<dbReference type="InterPro" id="IPR000719">
    <property type="entry name" value="Prot_kinase_dom"/>
</dbReference>
<feature type="domain" description="Protein kinase" evidence="6">
    <location>
        <begin position="1"/>
        <end position="133"/>
    </location>
</feature>
<dbReference type="EMBL" id="BRXZ01001347">
    <property type="protein sequence ID" value="GMH68932.1"/>
    <property type="molecule type" value="Genomic_DNA"/>
</dbReference>
<evidence type="ECO:0000256" key="2">
    <source>
        <dbReference type="ARBA" id="ARBA00022741"/>
    </source>
</evidence>
<keyword evidence="3" id="KW-0418">Kinase</keyword>
<accession>A0A9W7AGG3</accession>
<dbReference type="PROSITE" id="PS50011">
    <property type="entry name" value="PROTEIN_KINASE_DOM"/>
    <property type="match status" value="1"/>
</dbReference>
<evidence type="ECO:0000256" key="5">
    <source>
        <dbReference type="PROSITE-ProRule" id="PRU10141"/>
    </source>
</evidence>
<dbReference type="InterPro" id="IPR011009">
    <property type="entry name" value="Kinase-like_dom_sf"/>
</dbReference>
<keyword evidence="1" id="KW-0808">Transferase</keyword>
<evidence type="ECO:0000313" key="7">
    <source>
        <dbReference type="EMBL" id="GMH68932.1"/>
    </source>
</evidence>
<dbReference type="GO" id="GO:0004713">
    <property type="term" value="F:protein tyrosine kinase activity"/>
    <property type="evidence" value="ECO:0007669"/>
    <property type="project" value="InterPro"/>
</dbReference>
<evidence type="ECO:0000256" key="4">
    <source>
        <dbReference type="ARBA" id="ARBA00022840"/>
    </source>
</evidence>
<evidence type="ECO:0000256" key="3">
    <source>
        <dbReference type="ARBA" id="ARBA00022777"/>
    </source>
</evidence>
<organism evidence="7 8">
    <name type="scientific">Triparma retinervis</name>
    <dbReference type="NCBI Taxonomy" id="2557542"/>
    <lineage>
        <taxon>Eukaryota</taxon>
        <taxon>Sar</taxon>
        <taxon>Stramenopiles</taxon>
        <taxon>Ochrophyta</taxon>
        <taxon>Bolidophyceae</taxon>
        <taxon>Parmales</taxon>
        <taxon>Triparmaceae</taxon>
        <taxon>Triparma</taxon>
    </lineage>
</organism>
<evidence type="ECO:0000256" key="1">
    <source>
        <dbReference type="ARBA" id="ARBA00022679"/>
    </source>
</evidence>
<dbReference type="InterPro" id="IPR051681">
    <property type="entry name" value="Ser/Thr_Kinases-Pseudokinases"/>
</dbReference>
<dbReference type="Gene3D" id="3.30.200.20">
    <property type="entry name" value="Phosphorylase Kinase, domain 1"/>
    <property type="match status" value="1"/>
</dbReference>
<dbReference type="Proteomes" id="UP001165082">
    <property type="component" value="Unassembled WGS sequence"/>
</dbReference>